<organism evidence="2 3">
    <name type="scientific">Candidatus Ozemobacter sibiricus</name>
    <dbReference type="NCBI Taxonomy" id="2268124"/>
    <lineage>
        <taxon>Bacteria</taxon>
        <taxon>Candidatus Ozemobacteria</taxon>
        <taxon>Candidatus Ozemobacterales</taxon>
        <taxon>Candidatus Ozemobacteraceae</taxon>
        <taxon>Candidatus Ozemobacter</taxon>
    </lineage>
</organism>
<dbReference type="PRINTS" id="PR00111">
    <property type="entry name" value="ABHYDROLASE"/>
</dbReference>
<dbReference type="InterPro" id="IPR050266">
    <property type="entry name" value="AB_hydrolase_sf"/>
</dbReference>
<sequence length="472" mass="52653">MSACRRFGVVVVLMVVALLGPAGAGIPDPAIYRWGKLEVPEDYDRPDGRQIEIYWEKLTSTNPRPQALVLINGGPGGTHESFHKYNAQGGLERDYFHSLRDEFEIYLFDQRGNGQSSRLSFKTLSQVDGRLYGTVNICRDLEELRRRVIGQEKIAVLGESYGGMVALSYAIYFPDSVSRLVLHDTSPSFRYFTNLYQNFSNSLADLDAREFPGIRQNFRKSLRRFAEGTVTTPGNVTLTPNDFLSKCLPFTYSFRGLTVLARMVQDIAETGQSKVLNGILAAEVAPRPPARDDAPETGPSPTLLIIQASEMYDPETIAQLEGVPAYDPWNLAWAKEKMFRLRGEFRREAGLEGVPRYDMLPRLHEVRAPTLIIVGACDFVCPPVYARQMQRGIGNGCQLLVVDQAAHGAFDEQQDYTVGAIRAFLLPGRHYADLCPPPRVNGPAAAKALRHRDVLDAYIEGTRRLQGLLGPR</sequence>
<evidence type="ECO:0000313" key="3">
    <source>
        <dbReference type="Proteomes" id="UP000252355"/>
    </source>
</evidence>
<evidence type="ECO:0000259" key="1">
    <source>
        <dbReference type="Pfam" id="PF00561"/>
    </source>
</evidence>
<name>A0A367ZRR5_9BACT</name>
<dbReference type="EMBL" id="QOQW01000004">
    <property type="protein sequence ID" value="RCK80808.1"/>
    <property type="molecule type" value="Genomic_DNA"/>
</dbReference>
<dbReference type="Gene3D" id="3.40.50.1820">
    <property type="entry name" value="alpha/beta hydrolase"/>
    <property type="match status" value="1"/>
</dbReference>
<keyword evidence="2" id="KW-0378">Hydrolase</keyword>
<dbReference type="Pfam" id="PF00561">
    <property type="entry name" value="Abhydrolase_1"/>
    <property type="match status" value="1"/>
</dbReference>
<dbReference type="PANTHER" id="PTHR43798:SF27">
    <property type="entry name" value="HYDROLASE ALPHA_BETA HYDROLASE FOLD FAMILY"/>
    <property type="match status" value="1"/>
</dbReference>
<accession>A0A367ZRR5</accession>
<dbReference type="PANTHER" id="PTHR43798">
    <property type="entry name" value="MONOACYLGLYCEROL LIPASE"/>
    <property type="match status" value="1"/>
</dbReference>
<dbReference type="GO" id="GO:0004177">
    <property type="term" value="F:aminopeptidase activity"/>
    <property type="evidence" value="ECO:0007669"/>
    <property type="project" value="UniProtKB-KW"/>
</dbReference>
<evidence type="ECO:0000313" key="2">
    <source>
        <dbReference type="EMBL" id="RCK80808.1"/>
    </source>
</evidence>
<dbReference type="SUPFAM" id="SSF53474">
    <property type="entry name" value="alpha/beta-Hydrolases"/>
    <property type="match status" value="1"/>
</dbReference>
<comment type="caution">
    <text evidence="2">The sequence shown here is derived from an EMBL/GenBank/DDBJ whole genome shotgun (WGS) entry which is preliminary data.</text>
</comment>
<proteinExistence type="predicted"/>
<dbReference type="InterPro" id="IPR000073">
    <property type="entry name" value="AB_hydrolase_1"/>
</dbReference>
<protein>
    <submittedName>
        <fullName evidence="2">Putative prolyl aminopeptidase</fullName>
    </submittedName>
</protein>
<gene>
    <name evidence="2" type="ORF">OZSIB_2696</name>
</gene>
<dbReference type="InterPro" id="IPR029058">
    <property type="entry name" value="AB_hydrolase_fold"/>
</dbReference>
<feature type="domain" description="AB hydrolase-1" evidence="1">
    <location>
        <begin position="67"/>
        <end position="412"/>
    </location>
</feature>
<keyword evidence="2" id="KW-0645">Protease</keyword>
<keyword evidence="2" id="KW-0031">Aminopeptidase</keyword>
<reference evidence="2 3" key="1">
    <citation type="submission" date="2018-05" db="EMBL/GenBank/DDBJ databases">
        <title>A metagenomic window into the 2 km-deep terrestrial subsurface aquifer revealed taxonomically and functionally diverse microbial community comprising novel uncultured bacterial lineages.</title>
        <authorList>
            <person name="Kadnikov V.V."/>
            <person name="Mardanov A.V."/>
            <person name="Beletsky A.V."/>
            <person name="Banks D."/>
            <person name="Pimenov N.V."/>
            <person name="Frank Y.A."/>
            <person name="Karnachuk O.V."/>
            <person name="Ravin N.V."/>
        </authorList>
    </citation>
    <scope>NUCLEOTIDE SEQUENCE [LARGE SCALE GENOMIC DNA]</scope>
    <source>
        <strain evidence="2">BY5</strain>
    </source>
</reference>
<dbReference type="Proteomes" id="UP000252355">
    <property type="component" value="Unassembled WGS sequence"/>
</dbReference>
<dbReference type="AlphaFoldDB" id="A0A367ZRR5"/>
<dbReference type="GO" id="GO:0016020">
    <property type="term" value="C:membrane"/>
    <property type="evidence" value="ECO:0007669"/>
    <property type="project" value="TreeGrafter"/>
</dbReference>